<evidence type="ECO:0000313" key="1">
    <source>
        <dbReference type="EMBL" id="KAI4354008.1"/>
    </source>
</evidence>
<protein>
    <submittedName>
        <fullName evidence="1">Uncharacterized protein</fullName>
    </submittedName>
</protein>
<dbReference type="Proteomes" id="UP000828941">
    <property type="component" value="Chromosome 2"/>
</dbReference>
<proteinExistence type="predicted"/>
<organism evidence="1 2">
    <name type="scientific">Bauhinia variegata</name>
    <name type="common">Purple orchid tree</name>
    <name type="synonym">Phanera variegata</name>
    <dbReference type="NCBI Taxonomy" id="167791"/>
    <lineage>
        <taxon>Eukaryota</taxon>
        <taxon>Viridiplantae</taxon>
        <taxon>Streptophyta</taxon>
        <taxon>Embryophyta</taxon>
        <taxon>Tracheophyta</taxon>
        <taxon>Spermatophyta</taxon>
        <taxon>Magnoliopsida</taxon>
        <taxon>eudicotyledons</taxon>
        <taxon>Gunneridae</taxon>
        <taxon>Pentapetalae</taxon>
        <taxon>rosids</taxon>
        <taxon>fabids</taxon>
        <taxon>Fabales</taxon>
        <taxon>Fabaceae</taxon>
        <taxon>Cercidoideae</taxon>
        <taxon>Cercideae</taxon>
        <taxon>Bauhiniinae</taxon>
        <taxon>Bauhinia</taxon>
    </lineage>
</organism>
<gene>
    <name evidence="1" type="ORF">L6164_002912</name>
</gene>
<sequence>MKWTQRNWKRRRDIAGAYMGETPIYRAGLDGNLDLLKYLSKNAVEHFHRDSDRISILLDAVVAQHFEWHGVKRFFEDKEEEQLGRAVG</sequence>
<name>A0ACB9PZP1_BAUVA</name>
<keyword evidence="2" id="KW-1185">Reference proteome</keyword>
<dbReference type="EMBL" id="CM039427">
    <property type="protein sequence ID" value="KAI4354008.1"/>
    <property type="molecule type" value="Genomic_DNA"/>
</dbReference>
<reference evidence="1 2" key="1">
    <citation type="journal article" date="2022" name="DNA Res.">
        <title>Chromosomal-level genome assembly of the orchid tree Bauhinia variegata (Leguminosae; Cercidoideae) supports the allotetraploid origin hypothesis of Bauhinia.</title>
        <authorList>
            <person name="Zhong Y."/>
            <person name="Chen Y."/>
            <person name="Zheng D."/>
            <person name="Pang J."/>
            <person name="Liu Y."/>
            <person name="Luo S."/>
            <person name="Meng S."/>
            <person name="Qian L."/>
            <person name="Wei D."/>
            <person name="Dai S."/>
            <person name="Zhou R."/>
        </authorList>
    </citation>
    <scope>NUCLEOTIDE SEQUENCE [LARGE SCALE GENOMIC DNA]</scope>
    <source>
        <strain evidence="1">BV-YZ2020</strain>
    </source>
</reference>
<accession>A0ACB9PZP1</accession>
<comment type="caution">
    <text evidence="1">The sequence shown here is derived from an EMBL/GenBank/DDBJ whole genome shotgun (WGS) entry which is preliminary data.</text>
</comment>
<evidence type="ECO:0000313" key="2">
    <source>
        <dbReference type="Proteomes" id="UP000828941"/>
    </source>
</evidence>